<evidence type="ECO:0000313" key="3">
    <source>
        <dbReference type="EMBL" id="NMJ39801.1"/>
    </source>
</evidence>
<dbReference type="RefSeq" id="WP_170052115.1">
    <property type="nucleotide sequence ID" value="NZ_JABBKX010000001.1"/>
</dbReference>
<feature type="region of interest" description="Disordered" evidence="1">
    <location>
        <begin position="195"/>
        <end position="280"/>
    </location>
</feature>
<comment type="caution">
    <text evidence="3">The sequence shown here is derived from an EMBL/GenBank/DDBJ whole genome shotgun (WGS) entry which is preliminary data.</text>
</comment>
<dbReference type="AlphaFoldDB" id="A0A848E5X2"/>
<sequence length="531" mass="55581">MNDNPDHDPSAKSPGLGAGRRRAASAAWRPWAAAALLFLAMVTSARADAPVIGLRFGSHADHGRIVFDCPTPMAYRIEQDGPRIVLQFGEQATVRLGTTGRSGVRNLVSIREEGGTIVLETAGGARLRHFRLGNRVVLDLLDGSATSAPAEAAVRPVAPPPVAARVAPPADAPRAIRAPEGRSPAFVIGAIGGRGADEASASGAAQDVPPPVPRHVPRAPAEAPVAAARPASAETVAPSPAGRPAPSGGPSDPLQAPVASDPRPPRGHPSARAEAAVTPDAPALAPMASLELIGAQRVQIERDLRHLGYGSADGRPMQDRAFRDAVRAYQRQIGAEATGALTFEQVERLRRARSVLAEPRVTAGQMMLVAGDTQVIAAGTWSMVAGHPEHPVNRSYIACSRQAGTCLESLARLTLPEVAGDGTLSSELVTYRVVAWTPREVVAEQSQRCLTRVLTMRLPSQDVLLTDRPHPTAACRAETDVSAGIQVLRHGAEPLARFYEERRAGAAADANPDLRAAADEPGPSAALAARR</sequence>
<gene>
    <name evidence="3" type="ORF">GWK16_01010</name>
</gene>
<dbReference type="InterPro" id="IPR036365">
    <property type="entry name" value="PGBD-like_sf"/>
</dbReference>
<name>A0A848E5X2_9PROT</name>
<dbReference type="Proteomes" id="UP000548582">
    <property type="component" value="Unassembled WGS sequence"/>
</dbReference>
<evidence type="ECO:0000313" key="4">
    <source>
        <dbReference type="Proteomes" id="UP000548582"/>
    </source>
</evidence>
<feature type="region of interest" description="Disordered" evidence="1">
    <location>
        <begin position="509"/>
        <end position="531"/>
    </location>
</feature>
<protein>
    <recommendedName>
        <fullName evidence="2">Peptidoglycan binding-like domain-containing protein</fullName>
    </recommendedName>
</protein>
<organism evidence="3 4">
    <name type="scientific">Neoroseomonas marina</name>
    <dbReference type="NCBI Taxonomy" id="1232220"/>
    <lineage>
        <taxon>Bacteria</taxon>
        <taxon>Pseudomonadati</taxon>
        <taxon>Pseudomonadota</taxon>
        <taxon>Alphaproteobacteria</taxon>
        <taxon>Acetobacterales</taxon>
        <taxon>Acetobacteraceae</taxon>
        <taxon>Neoroseomonas</taxon>
    </lineage>
</organism>
<proteinExistence type="predicted"/>
<feature type="compositionally biased region" description="Low complexity" evidence="1">
    <location>
        <begin position="218"/>
        <end position="253"/>
    </location>
</feature>
<dbReference type="EMBL" id="JABBKX010000001">
    <property type="protein sequence ID" value="NMJ39801.1"/>
    <property type="molecule type" value="Genomic_DNA"/>
</dbReference>
<keyword evidence="4" id="KW-1185">Reference proteome</keyword>
<evidence type="ECO:0000259" key="2">
    <source>
        <dbReference type="Pfam" id="PF01471"/>
    </source>
</evidence>
<dbReference type="Pfam" id="PF01471">
    <property type="entry name" value="PG_binding_1"/>
    <property type="match status" value="1"/>
</dbReference>
<feature type="domain" description="Peptidoglycan binding-like" evidence="2">
    <location>
        <begin position="294"/>
        <end position="349"/>
    </location>
</feature>
<reference evidence="3 4" key="1">
    <citation type="submission" date="2020-03" db="EMBL/GenBank/DDBJ databases">
        <authorList>
            <person name="Sun Q."/>
        </authorList>
    </citation>
    <scope>NUCLEOTIDE SEQUENCE [LARGE SCALE GENOMIC DNA]</scope>
    <source>
        <strain evidence="3 4">JC162</strain>
    </source>
</reference>
<accession>A0A848E5X2</accession>
<dbReference type="InterPro" id="IPR002477">
    <property type="entry name" value="Peptidoglycan-bd-like"/>
</dbReference>
<evidence type="ECO:0000256" key="1">
    <source>
        <dbReference type="SAM" id="MobiDB-lite"/>
    </source>
</evidence>
<dbReference type="SUPFAM" id="SSF47090">
    <property type="entry name" value="PGBD-like"/>
    <property type="match status" value="1"/>
</dbReference>